<keyword evidence="2" id="KW-1185">Reference proteome</keyword>
<evidence type="ECO:0000313" key="2">
    <source>
        <dbReference type="Proteomes" id="UP000562395"/>
    </source>
</evidence>
<dbReference type="RefSeq" id="WP_281372403.1">
    <property type="nucleotide sequence ID" value="NZ_JACICY010000002.1"/>
</dbReference>
<sequence length="44" mass="4548">MAQMNNDSAKTWSAPVLEELTIDLSAIAAKNQPGNDGSGGKTKS</sequence>
<dbReference type="Proteomes" id="UP000562395">
    <property type="component" value="Unassembled WGS sequence"/>
</dbReference>
<dbReference type="EMBL" id="JACICY010000002">
    <property type="protein sequence ID" value="MBB3860090.1"/>
    <property type="molecule type" value="Genomic_DNA"/>
</dbReference>
<dbReference type="AlphaFoldDB" id="A0A7W6EVM4"/>
<name>A0A7W6EVM4_9SPHN</name>
<reference evidence="1 2" key="1">
    <citation type="submission" date="2020-08" db="EMBL/GenBank/DDBJ databases">
        <title>Genomic Encyclopedia of Type Strains, Phase IV (KMG-IV): sequencing the most valuable type-strain genomes for metagenomic binning, comparative biology and taxonomic classification.</title>
        <authorList>
            <person name="Goeker M."/>
        </authorList>
    </citation>
    <scope>NUCLEOTIDE SEQUENCE [LARGE SCALE GENOMIC DNA]</scope>
    <source>
        <strain evidence="1 2">DSM 14552</strain>
    </source>
</reference>
<gene>
    <name evidence="1" type="ORF">GGQ88_001351</name>
</gene>
<protein>
    <submittedName>
        <fullName evidence="1">Uncharacterized protein</fullName>
    </submittedName>
</protein>
<accession>A0A7W6EVM4</accession>
<organism evidence="1 2">
    <name type="scientific">Novosphingobium hassiacum</name>
    <dbReference type="NCBI Taxonomy" id="173676"/>
    <lineage>
        <taxon>Bacteria</taxon>
        <taxon>Pseudomonadati</taxon>
        <taxon>Pseudomonadota</taxon>
        <taxon>Alphaproteobacteria</taxon>
        <taxon>Sphingomonadales</taxon>
        <taxon>Sphingomonadaceae</taxon>
        <taxon>Novosphingobium</taxon>
    </lineage>
</organism>
<comment type="caution">
    <text evidence="1">The sequence shown here is derived from an EMBL/GenBank/DDBJ whole genome shotgun (WGS) entry which is preliminary data.</text>
</comment>
<proteinExistence type="predicted"/>
<evidence type="ECO:0000313" key="1">
    <source>
        <dbReference type="EMBL" id="MBB3860090.1"/>
    </source>
</evidence>